<accession>A0ABR0PPA5</accession>
<protein>
    <submittedName>
        <fullName evidence="1">Uncharacterized protein</fullName>
    </submittedName>
</protein>
<organism evidence="1 2">
    <name type="scientific">Gossypium arboreum</name>
    <name type="common">Tree cotton</name>
    <name type="synonym">Gossypium nanking</name>
    <dbReference type="NCBI Taxonomy" id="29729"/>
    <lineage>
        <taxon>Eukaryota</taxon>
        <taxon>Viridiplantae</taxon>
        <taxon>Streptophyta</taxon>
        <taxon>Embryophyta</taxon>
        <taxon>Tracheophyta</taxon>
        <taxon>Spermatophyta</taxon>
        <taxon>Magnoliopsida</taxon>
        <taxon>eudicotyledons</taxon>
        <taxon>Gunneridae</taxon>
        <taxon>Pentapetalae</taxon>
        <taxon>rosids</taxon>
        <taxon>malvids</taxon>
        <taxon>Malvales</taxon>
        <taxon>Malvaceae</taxon>
        <taxon>Malvoideae</taxon>
        <taxon>Gossypium</taxon>
    </lineage>
</organism>
<reference evidence="1 2" key="1">
    <citation type="submission" date="2023-03" db="EMBL/GenBank/DDBJ databases">
        <title>WGS of Gossypium arboreum.</title>
        <authorList>
            <person name="Yu D."/>
        </authorList>
    </citation>
    <scope>NUCLEOTIDE SEQUENCE [LARGE SCALE GENOMIC DNA]</scope>
    <source>
        <tissue evidence="1">Leaf</tissue>
    </source>
</reference>
<proteinExistence type="predicted"/>
<dbReference type="PANTHER" id="PTHR48435:SF1">
    <property type="entry name" value="POLYPROTEIN"/>
    <property type="match status" value="1"/>
</dbReference>
<keyword evidence="2" id="KW-1185">Reference proteome</keyword>
<dbReference type="EMBL" id="JARKNE010000006">
    <property type="protein sequence ID" value="KAK5826264.1"/>
    <property type="molecule type" value="Genomic_DNA"/>
</dbReference>
<evidence type="ECO:0000313" key="2">
    <source>
        <dbReference type="Proteomes" id="UP001358586"/>
    </source>
</evidence>
<sequence length="489" mass="55642">MLARPSASSTPLSLLDFPLKSHSAKKISSLYEIEYLSEDDKVQPTDLPTVNPYNAYRKSAFSLVKSIRTLIKEQFVTLEIPAEFSAEWKRVGYTHIHFGAIRLALNYHGTPGKPVVTRIALLDSRYLEYQNACIAIIKATLNSGLVMIVYRIQDHAFNLSRHGIDDSLFLSINTNDQPHCIHVPRKIPKKELIKLLPEKWITSYEQLLEHSQPIQSTTSKITSKGDGTTEIKFDHSHFQSPKNPSTFPTQLMMQPIERPAQLHDQEDPDCCCPLCESVPKRSLIQSFSVDGKPLYMFKDLVTGYYPWALSCSCELCANDQMTAWIDSMDKTASKPGKKRKKKNSTQSEFYKRWMEGDPDISPLGEDNGKFIYLVDYSSHKSSPNTQVPPEPCKPPSLPPSKSFTLPLEKISKPSRQKLFLQPCYKKINKWVKKNPDFLASQNPVPTVRMMQPTASYDKEFPPLEEYLEKNYTHEPKIPSKIQIDISGTP</sequence>
<dbReference type="InterPro" id="IPR053098">
    <property type="entry name" value="Petuviruses_polyprotein"/>
</dbReference>
<dbReference type="PANTHER" id="PTHR48435">
    <property type="entry name" value="POLYPROTEIN"/>
    <property type="match status" value="1"/>
</dbReference>
<dbReference type="Proteomes" id="UP001358586">
    <property type="component" value="Chromosome 6"/>
</dbReference>
<evidence type="ECO:0000313" key="1">
    <source>
        <dbReference type="EMBL" id="KAK5826264.1"/>
    </source>
</evidence>
<name>A0ABR0PPA5_GOSAR</name>
<comment type="caution">
    <text evidence="1">The sequence shown here is derived from an EMBL/GenBank/DDBJ whole genome shotgun (WGS) entry which is preliminary data.</text>
</comment>
<gene>
    <name evidence="1" type="ORF">PVK06_021180</name>
</gene>